<dbReference type="AlphaFoldDB" id="A0A836GE18"/>
<dbReference type="GO" id="GO:0005615">
    <property type="term" value="C:extracellular space"/>
    <property type="evidence" value="ECO:0007669"/>
    <property type="project" value="TreeGrafter"/>
</dbReference>
<dbReference type="GO" id="GO:0006508">
    <property type="term" value="P:proteolysis"/>
    <property type="evidence" value="ECO:0007669"/>
    <property type="project" value="TreeGrafter"/>
</dbReference>
<evidence type="ECO:0000259" key="3">
    <source>
        <dbReference type="Pfam" id="PF17900"/>
    </source>
</evidence>
<keyword evidence="5" id="KW-1185">Reference proteome</keyword>
<feature type="compositionally biased region" description="Low complexity" evidence="1">
    <location>
        <begin position="517"/>
        <end position="535"/>
    </location>
</feature>
<dbReference type="GO" id="GO:0016020">
    <property type="term" value="C:membrane"/>
    <property type="evidence" value="ECO:0007669"/>
    <property type="project" value="TreeGrafter"/>
</dbReference>
<dbReference type="GeneID" id="92359278"/>
<dbReference type="Gene3D" id="1.10.390.10">
    <property type="entry name" value="Neutral Protease Domain 2"/>
    <property type="match status" value="1"/>
</dbReference>
<dbReference type="InterPro" id="IPR042097">
    <property type="entry name" value="Aminopeptidase_N-like_N_sf"/>
</dbReference>
<dbReference type="Gene3D" id="2.60.40.1730">
    <property type="entry name" value="tricorn interacting facor f3 domain"/>
    <property type="match status" value="1"/>
</dbReference>
<gene>
    <name evidence="4" type="ORF">LSCM4_03333</name>
</gene>
<evidence type="ECO:0000259" key="2">
    <source>
        <dbReference type="Pfam" id="PF01433"/>
    </source>
</evidence>
<dbReference type="SUPFAM" id="SSF63737">
    <property type="entry name" value="Leukotriene A4 hydrolase N-terminal domain"/>
    <property type="match status" value="1"/>
</dbReference>
<dbReference type="Pfam" id="PF17900">
    <property type="entry name" value="Peptidase_M1_N"/>
    <property type="match status" value="1"/>
</dbReference>
<evidence type="ECO:0008006" key="6">
    <source>
        <dbReference type="Google" id="ProtNLM"/>
    </source>
</evidence>
<feature type="domain" description="Peptidase M1 membrane alanine aminopeptidase" evidence="2">
    <location>
        <begin position="387"/>
        <end position="580"/>
    </location>
</feature>
<feature type="region of interest" description="Disordered" evidence="1">
    <location>
        <begin position="512"/>
        <end position="538"/>
    </location>
</feature>
<dbReference type="KEGG" id="loi:92359278"/>
<dbReference type="SMR" id="A0A836GE18"/>
<dbReference type="InterPro" id="IPR027268">
    <property type="entry name" value="Peptidase_M4/M1_CTD_sf"/>
</dbReference>
<dbReference type="EMBL" id="JAFHLR010000031">
    <property type="protein sequence ID" value="KAG5471779.1"/>
    <property type="molecule type" value="Genomic_DNA"/>
</dbReference>
<dbReference type="GO" id="GO:0008270">
    <property type="term" value="F:zinc ion binding"/>
    <property type="evidence" value="ECO:0007669"/>
    <property type="project" value="InterPro"/>
</dbReference>
<dbReference type="InterPro" id="IPR045357">
    <property type="entry name" value="Aminopeptidase_N-like_N"/>
</dbReference>
<sequence length="623" mass="66304">MTLPTDIWNPISCTLQLVFSRPSSGGAIRAGCAYHGTSIIRYRREPYRDADSSDADTIFSSAASTPRGSSEYDGFLRHRRLIAEKNALHVHALTTAGGIYKDAEVLDVQSYQVRCVSASDRAAIGLLKVVSVEQEDAGAAAAGSRATGAAGKAKGSAKGSKKGSATCRESDAPKTSDSVEPAAVDWGSKLIVFEGGDRLPPFSEVDLTVHFVGAVQSFDHGGIYAARSSDSHSSAEDVPLLTHFEVRYARCAFPSPDDPQYRLDWALTSIQLPDRFRTILTNGEERGRKELAAQQAIQVSFAPCGPLPVYAFSFACFPDGGTPGNESAAAAAGLEVVKGRLAIPTFAADTALSRSDAGALSYTSIPVRVLARRQARIAPETLQRVLRVTIEAVTALQQLFQCPLPLLQCEHFDVLLGPTMPYISGMEHHCSIILNETIYQAGKRAATAGEGGGVSSNAEVTQTELIVHEVTHHWVGNALGMPFAVKEGICQVIEQLVGDTLLGKPMRKYKADSGATVKPKSSSPSSSNAKVAKSVTQASEGGREFTGASYQNALNAIKRLVAHQGFDSFVMCLRQLIHVHVVAPAIAIDENGGVEALRRMGADIASPPYLSTESFLRAAESSL</sequence>
<dbReference type="Pfam" id="PF01433">
    <property type="entry name" value="Peptidase_M1"/>
    <property type="match status" value="1"/>
</dbReference>
<organism evidence="4 5">
    <name type="scientific">Leishmania orientalis</name>
    <dbReference type="NCBI Taxonomy" id="2249476"/>
    <lineage>
        <taxon>Eukaryota</taxon>
        <taxon>Discoba</taxon>
        <taxon>Euglenozoa</taxon>
        <taxon>Kinetoplastea</taxon>
        <taxon>Metakinetoplastina</taxon>
        <taxon>Trypanosomatida</taxon>
        <taxon>Trypanosomatidae</taxon>
        <taxon>Leishmaniinae</taxon>
        <taxon>Leishmania</taxon>
    </lineage>
</organism>
<comment type="caution">
    <text evidence="4">The sequence shown here is derived from an EMBL/GenBank/DDBJ whole genome shotgun (WGS) entry which is preliminary data.</text>
</comment>
<feature type="compositionally biased region" description="Low complexity" evidence="1">
    <location>
        <begin position="140"/>
        <end position="165"/>
    </location>
</feature>
<dbReference type="GO" id="GO:0070006">
    <property type="term" value="F:metalloaminopeptidase activity"/>
    <property type="evidence" value="ECO:0007669"/>
    <property type="project" value="TreeGrafter"/>
</dbReference>
<dbReference type="PANTHER" id="PTHR11533">
    <property type="entry name" value="PROTEASE M1 ZINC METALLOPROTEASE"/>
    <property type="match status" value="1"/>
</dbReference>
<dbReference type="InterPro" id="IPR014782">
    <property type="entry name" value="Peptidase_M1_dom"/>
</dbReference>
<name>A0A836GE18_9TRYP</name>
<feature type="domain" description="Aminopeptidase N-like N-terminal" evidence="3">
    <location>
        <begin position="203"/>
        <end position="309"/>
    </location>
</feature>
<evidence type="ECO:0000313" key="4">
    <source>
        <dbReference type="EMBL" id="KAG5471779.1"/>
    </source>
</evidence>
<proteinExistence type="predicted"/>
<dbReference type="GO" id="GO:0042277">
    <property type="term" value="F:peptide binding"/>
    <property type="evidence" value="ECO:0007669"/>
    <property type="project" value="TreeGrafter"/>
</dbReference>
<evidence type="ECO:0000313" key="5">
    <source>
        <dbReference type="Proteomes" id="UP000674143"/>
    </source>
</evidence>
<dbReference type="InterPro" id="IPR050344">
    <property type="entry name" value="Peptidase_M1_aminopeptidases"/>
</dbReference>
<accession>A0A836GE18</accession>
<dbReference type="PANTHER" id="PTHR11533:SF299">
    <property type="entry name" value="AMINOPEPTIDASE"/>
    <property type="match status" value="1"/>
</dbReference>
<dbReference type="RefSeq" id="XP_067060896.1">
    <property type="nucleotide sequence ID" value="XM_067205344.1"/>
</dbReference>
<dbReference type="SUPFAM" id="SSF55486">
    <property type="entry name" value="Metalloproteases ('zincins'), catalytic domain"/>
    <property type="match status" value="1"/>
</dbReference>
<dbReference type="Proteomes" id="UP000674143">
    <property type="component" value="Chromosome 31"/>
</dbReference>
<dbReference type="GO" id="GO:0043171">
    <property type="term" value="P:peptide catabolic process"/>
    <property type="evidence" value="ECO:0007669"/>
    <property type="project" value="TreeGrafter"/>
</dbReference>
<protein>
    <recommendedName>
        <fullName evidence="6">Aminopeptidase</fullName>
    </recommendedName>
</protein>
<dbReference type="GO" id="GO:0005737">
    <property type="term" value="C:cytoplasm"/>
    <property type="evidence" value="ECO:0007669"/>
    <property type="project" value="TreeGrafter"/>
</dbReference>
<feature type="region of interest" description="Disordered" evidence="1">
    <location>
        <begin position="140"/>
        <end position="180"/>
    </location>
</feature>
<evidence type="ECO:0000256" key="1">
    <source>
        <dbReference type="SAM" id="MobiDB-lite"/>
    </source>
</evidence>
<reference evidence="4 5" key="1">
    <citation type="submission" date="2021-02" db="EMBL/GenBank/DDBJ databases">
        <title>Leishmania (Mundinia) orientalis Genome sequencing and assembly.</title>
        <authorList>
            <person name="Almutairi H."/>
            <person name="Gatherer D."/>
        </authorList>
    </citation>
    <scope>NUCLEOTIDE SEQUENCE [LARGE SCALE GENOMIC DNA]</scope>
    <source>
        <strain evidence="4">LSCM4</strain>
    </source>
</reference>